<dbReference type="SUPFAM" id="SSF52402">
    <property type="entry name" value="Adenine nucleotide alpha hydrolases-like"/>
    <property type="match status" value="1"/>
</dbReference>
<evidence type="ECO:0008006" key="3">
    <source>
        <dbReference type="Google" id="ProtNLM"/>
    </source>
</evidence>
<evidence type="ECO:0000313" key="2">
    <source>
        <dbReference type="Proteomes" id="UP000198748"/>
    </source>
</evidence>
<gene>
    <name evidence="1" type="ORF">SAMN04487996_111166</name>
</gene>
<dbReference type="AlphaFoldDB" id="A0A1G7M5E1"/>
<dbReference type="Proteomes" id="UP000198748">
    <property type="component" value="Unassembled WGS sequence"/>
</dbReference>
<evidence type="ECO:0000313" key="1">
    <source>
        <dbReference type="EMBL" id="SDF56933.1"/>
    </source>
</evidence>
<accession>A0A1G7M5E1</accession>
<sequence length="91" mass="10082">MNDSADILRILVPFDDSEIGRLALEVAAEFERQMNVEIFMLTVEEDVGTRVQPVNAGSELGQWISAFPPAIKIHPLQVTGRFVDSVLDVVD</sequence>
<name>A0A1G7M5E1_9BACT</name>
<protein>
    <recommendedName>
        <fullName evidence="3">Universal stress protein family protein</fullName>
    </recommendedName>
</protein>
<reference evidence="2" key="1">
    <citation type="submission" date="2016-10" db="EMBL/GenBank/DDBJ databases">
        <authorList>
            <person name="Varghese N."/>
            <person name="Submissions S."/>
        </authorList>
    </citation>
    <scope>NUCLEOTIDE SEQUENCE [LARGE SCALE GENOMIC DNA]</scope>
    <source>
        <strain evidence="2">DSM 25329</strain>
    </source>
</reference>
<dbReference type="STRING" id="659014.SAMN04487996_111166"/>
<keyword evidence="2" id="KW-1185">Reference proteome</keyword>
<dbReference type="RefSeq" id="WP_229212755.1">
    <property type="nucleotide sequence ID" value="NZ_FNAN01000011.1"/>
</dbReference>
<dbReference type="EMBL" id="FNAN01000011">
    <property type="protein sequence ID" value="SDF56933.1"/>
    <property type="molecule type" value="Genomic_DNA"/>
</dbReference>
<organism evidence="1 2">
    <name type="scientific">Dyadobacter soli</name>
    <dbReference type="NCBI Taxonomy" id="659014"/>
    <lineage>
        <taxon>Bacteria</taxon>
        <taxon>Pseudomonadati</taxon>
        <taxon>Bacteroidota</taxon>
        <taxon>Cytophagia</taxon>
        <taxon>Cytophagales</taxon>
        <taxon>Spirosomataceae</taxon>
        <taxon>Dyadobacter</taxon>
    </lineage>
</organism>
<proteinExistence type="predicted"/>